<feature type="domain" description="ABC transporter" evidence="6">
    <location>
        <begin position="4"/>
        <end position="243"/>
    </location>
</feature>
<proteinExistence type="inferred from homology"/>
<evidence type="ECO:0000256" key="1">
    <source>
        <dbReference type="ARBA" id="ARBA00005417"/>
    </source>
</evidence>
<dbReference type="InterPro" id="IPR003593">
    <property type="entry name" value="AAA+_ATPase"/>
</dbReference>
<evidence type="ECO:0000313" key="8">
    <source>
        <dbReference type="Proteomes" id="UP000030826"/>
    </source>
</evidence>
<dbReference type="PANTHER" id="PTHR43820">
    <property type="entry name" value="HIGH-AFFINITY BRANCHED-CHAIN AMINO ACID TRANSPORT ATP-BINDING PROTEIN LIVF"/>
    <property type="match status" value="1"/>
</dbReference>
<dbReference type="Proteomes" id="UP000030826">
    <property type="component" value="Unassembled WGS sequence"/>
</dbReference>
<keyword evidence="4 7" id="KW-0067">ATP-binding</keyword>
<dbReference type="GO" id="GO:0015807">
    <property type="term" value="P:L-amino acid transport"/>
    <property type="evidence" value="ECO:0007669"/>
    <property type="project" value="TreeGrafter"/>
</dbReference>
<comment type="caution">
    <text evidence="7">The sequence shown here is derived from an EMBL/GenBank/DDBJ whole genome shotgun (WGS) entry which is preliminary data.</text>
</comment>
<accession>A0A0B1Q4H0</accession>
<dbReference type="Pfam" id="PF00005">
    <property type="entry name" value="ABC_tran"/>
    <property type="match status" value="1"/>
</dbReference>
<protein>
    <submittedName>
        <fullName evidence="7">Branched-chain amino acid ABC transporter ATP-binding protein</fullName>
    </submittedName>
</protein>
<organism evidence="7 8">
    <name type="scientific">Aureimonas altamirensis</name>
    <dbReference type="NCBI Taxonomy" id="370622"/>
    <lineage>
        <taxon>Bacteria</taxon>
        <taxon>Pseudomonadati</taxon>
        <taxon>Pseudomonadota</taxon>
        <taxon>Alphaproteobacteria</taxon>
        <taxon>Hyphomicrobiales</taxon>
        <taxon>Aurantimonadaceae</taxon>
        <taxon>Aureimonas</taxon>
    </lineage>
</organism>
<evidence type="ECO:0000313" key="7">
    <source>
        <dbReference type="EMBL" id="KHJ53812.1"/>
    </source>
</evidence>
<evidence type="ECO:0000259" key="6">
    <source>
        <dbReference type="PROSITE" id="PS50893"/>
    </source>
</evidence>
<dbReference type="InterPro" id="IPR017871">
    <property type="entry name" value="ABC_transporter-like_CS"/>
</dbReference>
<comment type="similarity">
    <text evidence="1">Belongs to the ABC transporter superfamily.</text>
</comment>
<keyword evidence="5" id="KW-0029">Amino-acid transport</keyword>
<dbReference type="CDD" id="cd03224">
    <property type="entry name" value="ABC_TM1139_LivF_branched"/>
    <property type="match status" value="1"/>
</dbReference>
<evidence type="ECO:0000256" key="2">
    <source>
        <dbReference type="ARBA" id="ARBA00022448"/>
    </source>
</evidence>
<dbReference type="GO" id="GO:0015658">
    <property type="term" value="F:branched-chain amino acid transmembrane transporter activity"/>
    <property type="evidence" value="ECO:0007669"/>
    <property type="project" value="TreeGrafter"/>
</dbReference>
<dbReference type="Gene3D" id="3.40.50.300">
    <property type="entry name" value="P-loop containing nucleotide triphosphate hydrolases"/>
    <property type="match status" value="1"/>
</dbReference>
<sequence length="263" mass="28743">MALLTLSNVEVVYDKVFLAIKGVSMSIEEGGMIALLGANGAGKSTTLKAISGLLGPERGAVTRGEIRFADRNLLALGPPARVDAGLVHVLEGRRIFGHLTPDENLVAAYPLTGSRARLDELRERVYAYFPRLKERARSKAGYLSGGEQQMLAIGRALMTSPKLLMLDEPSLGLSPLLVSEIFAMIRDINREEGLSVLLVEQNAAAALEIVDHAYLIENGHVVMDGSAEALRSNPDVQEFYLGGHGKVDYHSVKHYRRRKRWLA</sequence>
<reference evidence="7 8" key="1">
    <citation type="submission" date="2014-09" db="EMBL/GenBank/DDBJ databases">
        <title>Isolation and characterization of Aurantimonas altamirensis ON-56566 from clinical sample following a dog bite.</title>
        <authorList>
            <person name="Eshaghi A."/>
            <person name="Li A."/>
            <person name="Shahinas D."/>
            <person name="Bahn P."/>
            <person name="Kus J.V."/>
            <person name="Patel S.N."/>
        </authorList>
    </citation>
    <scope>NUCLEOTIDE SEQUENCE [LARGE SCALE GENOMIC DNA]</scope>
    <source>
        <strain evidence="7 8">ON-56566</strain>
    </source>
</reference>
<evidence type="ECO:0000256" key="3">
    <source>
        <dbReference type="ARBA" id="ARBA00022741"/>
    </source>
</evidence>
<dbReference type="PANTHER" id="PTHR43820:SF8">
    <property type="entry name" value="ABC TRANSPORTER SUBSTRATE-BINDING PROTEIN"/>
    <property type="match status" value="1"/>
</dbReference>
<dbReference type="AlphaFoldDB" id="A0A0B1Q4H0"/>
<keyword evidence="3" id="KW-0547">Nucleotide-binding</keyword>
<dbReference type="STRING" id="370622.LA66_14505"/>
<gene>
    <name evidence="7" type="ORF">LA66_14505</name>
</gene>
<dbReference type="EMBL" id="JRFJ01000004">
    <property type="protein sequence ID" value="KHJ53812.1"/>
    <property type="molecule type" value="Genomic_DNA"/>
</dbReference>
<dbReference type="InterPro" id="IPR027417">
    <property type="entry name" value="P-loop_NTPase"/>
</dbReference>
<dbReference type="InterPro" id="IPR052156">
    <property type="entry name" value="BCAA_Transport_ATP-bd_LivF"/>
</dbReference>
<keyword evidence="2" id="KW-0813">Transport</keyword>
<dbReference type="GO" id="GO:0016887">
    <property type="term" value="F:ATP hydrolysis activity"/>
    <property type="evidence" value="ECO:0007669"/>
    <property type="project" value="InterPro"/>
</dbReference>
<evidence type="ECO:0000256" key="5">
    <source>
        <dbReference type="ARBA" id="ARBA00022970"/>
    </source>
</evidence>
<evidence type="ECO:0000256" key="4">
    <source>
        <dbReference type="ARBA" id="ARBA00022840"/>
    </source>
</evidence>
<dbReference type="OrthoDB" id="9781464at2"/>
<dbReference type="RefSeq" id="WP_039194637.1">
    <property type="nucleotide sequence ID" value="NZ_JRFJ01000004.1"/>
</dbReference>
<dbReference type="GO" id="GO:0005524">
    <property type="term" value="F:ATP binding"/>
    <property type="evidence" value="ECO:0007669"/>
    <property type="project" value="UniProtKB-KW"/>
</dbReference>
<dbReference type="SMART" id="SM00382">
    <property type="entry name" value="AAA"/>
    <property type="match status" value="1"/>
</dbReference>
<dbReference type="PROSITE" id="PS00211">
    <property type="entry name" value="ABC_TRANSPORTER_1"/>
    <property type="match status" value="1"/>
</dbReference>
<dbReference type="InterPro" id="IPR003439">
    <property type="entry name" value="ABC_transporter-like_ATP-bd"/>
</dbReference>
<dbReference type="PROSITE" id="PS50893">
    <property type="entry name" value="ABC_TRANSPORTER_2"/>
    <property type="match status" value="1"/>
</dbReference>
<name>A0A0B1Q4H0_9HYPH</name>
<dbReference type="SUPFAM" id="SSF52540">
    <property type="entry name" value="P-loop containing nucleoside triphosphate hydrolases"/>
    <property type="match status" value="1"/>
</dbReference>